<keyword evidence="2" id="KW-0378">Hydrolase</keyword>
<gene>
    <name evidence="4" type="ORF">SAMN05444420_1084</name>
</gene>
<dbReference type="RefSeq" id="WP_016421087.1">
    <property type="nucleotide sequence ID" value="NZ_FNND01000008.1"/>
</dbReference>
<proteinExistence type="inferred from homology"/>
<dbReference type="OrthoDB" id="9798208at2"/>
<dbReference type="EMBL" id="FNND01000008">
    <property type="protein sequence ID" value="SDX08191.1"/>
    <property type="molecule type" value="Genomic_DNA"/>
</dbReference>
<dbReference type="AlphaFoldDB" id="A0A1H2YT22"/>
<dbReference type="GO" id="GO:0005829">
    <property type="term" value="C:cytosol"/>
    <property type="evidence" value="ECO:0007669"/>
    <property type="project" value="TreeGrafter"/>
</dbReference>
<evidence type="ECO:0000259" key="3">
    <source>
        <dbReference type="Pfam" id="PF03061"/>
    </source>
</evidence>
<dbReference type="SUPFAM" id="SSF54637">
    <property type="entry name" value="Thioesterase/thiol ester dehydrase-isomerase"/>
    <property type="match status" value="1"/>
</dbReference>
<accession>A0A1H2YT22</accession>
<dbReference type="Gene3D" id="3.10.129.10">
    <property type="entry name" value="Hotdog Thioesterase"/>
    <property type="match status" value="1"/>
</dbReference>
<dbReference type="PANTHER" id="PTHR43240:SF5">
    <property type="entry name" value="1,4-DIHYDROXY-2-NAPHTHOYL-COA THIOESTERASE 1"/>
    <property type="match status" value="1"/>
</dbReference>
<dbReference type="CDD" id="cd03443">
    <property type="entry name" value="PaaI_thioesterase"/>
    <property type="match status" value="1"/>
</dbReference>
<evidence type="ECO:0000256" key="2">
    <source>
        <dbReference type="ARBA" id="ARBA00022801"/>
    </source>
</evidence>
<reference evidence="4 5" key="1">
    <citation type="submission" date="2016-10" db="EMBL/GenBank/DDBJ databases">
        <authorList>
            <person name="Varghese N."/>
            <person name="Submissions S."/>
        </authorList>
    </citation>
    <scope>NUCLEOTIDE SEQUENCE [LARGE SCALE GENOMIC DNA]</scope>
    <source>
        <strain evidence="4 5">DSM 11449</strain>
    </source>
</reference>
<dbReference type="GO" id="GO:0061522">
    <property type="term" value="F:1,4-dihydroxy-2-naphthoyl-CoA thioesterase activity"/>
    <property type="evidence" value="ECO:0007669"/>
    <property type="project" value="TreeGrafter"/>
</dbReference>
<dbReference type="Proteomes" id="UP000182771">
    <property type="component" value="Unassembled WGS sequence"/>
</dbReference>
<dbReference type="InterPro" id="IPR006683">
    <property type="entry name" value="Thioestr_dom"/>
</dbReference>
<dbReference type="InterPro" id="IPR003736">
    <property type="entry name" value="PAAI_dom"/>
</dbReference>
<dbReference type="Pfam" id="PF03061">
    <property type="entry name" value="4HBT"/>
    <property type="match status" value="1"/>
</dbReference>
<keyword evidence="5" id="KW-1185">Reference proteome</keyword>
<sequence>MNNHLLLEKANAMGQSTLIDFLEIRFIEIGEDYIISQMPVNEKTCQPNRILHGGASAALAETTGSIAAMLLANPDPENYLVLGIDIMMNHVRGVELGKQVFAKATLLHKGKTLQHWDVKITDEEGKLVSYGKHTTIITKKR</sequence>
<feature type="domain" description="Thioesterase" evidence="3">
    <location>
        <begin position="50"/>
        <end position="128"/>
    </location>
</feature>
<comment type="similarity">
    <text evidence="1">Belongs to the thioesterase PaaI family.</text>
</comment>
<evidence type="ECO:0000256" key="1">
    <source>
        <dbReference type="ARBA" id="ARBA00008324"/>
    </source>
</evidence>
<dbReference type="GeneID" id="85016068"/>
<evidence type="ECO:0000313" key="4">
    <source>
        <dbReference type="EMBL" id="SDX08191.1"/>
    </source>
</evidence>
<evidence type="ECO:0000313" key="5">
    <source>
        <dbReference type="Proteomes" id="UP000182771"/>
    </source>
</evidence>
<protein>
    <submittedName>
        <fullName evidence="4">Uncharacterized domain 1-containing protein</fullName>
    </submittedName>
</protein>
<dbReference type="PANTHER" id="PTHR43240">
    <property type="entry name" value="1,4-DIHYDROXY-2-NAPHTHOYL-COA THIOESTERASE 1"/>
    <property type="match status" value="1"/>
</dbReference>
<comment type="caution">
    <text evidence="4">The sequence shown here is derived from an EMBL/GenBank/DDBJ whole genome shotgun (WGS) entry which is preliminary data.</text>
</comment>
<dbReference type="NCBIfam" id="TIGR00369">
    <property type="entry name" value="unchar_dom_1"/>
    <property type="match status" value="1"/>
</dbReference>
<name>A0A1H2YT22_9FLAO</name>
<organism evidence="4 5">
    <name type="scientific">Capnocytophaga granulosa</name>
    <dbReference type="NCBI Taxonomy" id="45242"/>
    <lineage>
        <taxon>Bacteria</taxon>
        <taxon>Pseudomonadati</taxon>
        <taxon>Bacteroidota</taxon>
        <taxon>Flavobacteriia</taxon>
        <taxon>Flavobacteriales</taxon>
        <taxon>Flavobacteriaceae</taxon>
        <taxon>Capnocytophaga</taxon>
    </lineage>
</organism>
<dbReference type="InterPro" id="IPR029069">
    <property type="entry name" value="HotDog_dom_sf"/>
</dbReference>